<dbReference type="AlphaFoldDB" id="A0A1A0HF04"/>
<keyword evidence="2" id="KW-1185">Reference proteome</keyword>
<gene>
    <name evidence="1" type="ORF">METBIDRAFT_155596</name>
</gene>
<comment type="caution">
    <text evidence="1">The sequence shown here is derived from an EMBL/GenBank/DDBJ whole genome shotgun (WGS) entry which is preliminary data.</text>
</comment>
<dbReference type="Proteomes" id="UP000092555">
    <property type="component" value="Unassembled WGS sequence"/>
</dbReference>
<dbReference type="EMBL" id="LXTC01000002">
    <property type="protein sequence ID" value="OBA22560.1"/>
    <property type="molecule type" value="Genomic_DNA"/>
</dbReference>
<accession>A0A1A0HF04</accession>
<proteinExistence type="predicted"/>
<name>A0A1A0HF04_9ASCO</name>
<organism evidence="1 2">
    <name type="scientific">Metschnikowia bicuspidata var. bicuspidata NRRL YB-4993</name>
    <dbReference type="NCBI Taxonomy" id="869754"/>
    <lineage>
        <taxon>Eukaryota</taxon>
        <taxon>Fungi</taxon>
        <taxon>Dikarya</taxon>
        <taxon>Ascomycota</taxon>
        <taxon>Saccharomycotina</taxon>
        <taxon>Pichiomycetes</taxon>
        <taxon>Metschnikowiaceae</taxon>
        <taxon>Metschnikowia</taxon>
    </lineage>
</organism>
<dbReference type="RefSeq" id="XP_018713056.1">
    <property type="nucleotide sequence ID" value="XM_018854610.1"/>
</dbReference>
<reference evidence="1 2" key="1">
    <citation type="submission" date="2016-05" db="EMBL/GenBank/DDBJ databases">
        <title>Comparative genomics of biotechnologically important yeasts.</title>
        <authorList>
            <consortium name="DOE Joint Genome Institute"/>
            <person name="Riley R."/>
            <person name="Haridas S."/>
            <person name="Wolfe K.H."/>
            <person name="Lopes M.R."/>
            <person name="Hittinger C.T."/>
            <person name="Goker M."/>
            <person name="Salamov A."/>
            <person name="Wisecaver J."/>
            <person name="Long T.M."/>
            <person name="Aerts A.L."/>
            <person name="Barry K."/>
            <person name="Choi C."/>
            <person name="Clum A."/>
            <person name="Coughlan A.Y."/>
            <person name="Deshpande S."/>
            <person name="Douglass A.P."/>
            <person name="Hanson S.J."/>
            <person name="Klenk H.-P."/>
            <person name="LaButti K."/>
            <person name="Lapidus A."/>
            <person name="Lindquist E."/>
            <person name="Lipzen A."/>
            <person name="Meier-kolthoff J.P."/>
            <person name="Ohm R.A."/>
            <person name="Otillar R.P."/>
            <person name="Pangilinan J."/>
            <person name="Peng Y."/>
            <person name="Rokas A."/>
            <person name="Rosa C.A."/>
            <person name="Scheuner C."/>
            <person name="Sibirny A.A."/>
            <person name="Slot J.C."/>
            <person name="Stielow J.B."/>
            <person name="Sun H."/>
            <person name="Kurtzman C.P."/>
            <person name="Blackwell M."/>
            <person name="Grigoriev I.V."/>
            <person name="Jeffries T.W."/>
        </authorList>
    </citation>
    <scope>NUCLEOTIDE SEQUENCE [LARGE SCALE GENOMIC DNA]</scope>
    <source>
        <strain evidence="1 2">NRRL YB-4993</strain>
    </source>
</reference>
<evidence type="ECO:0000313" key="2">
    <source>
        <dbReference type="Proteomes" id="UP000092555"/>
    </source>
</evidence>
<dbReference type="GeneID" id="30027586"/>
<evidence type="ECO:0000313" key="1">
    <source>
        <dbReference type="EMBL" id="OBA22560.1"/>
    </source>
</evidence>
<sequence>MRYLGQPARSGRRAFDWWWQKKEVIRRDYAITLAAGGRRAGHVTRRAWRWAPAPAFCAILPDGRGPGLLDAAPGGRFRRWGGLGREWGGAGKEGGAEIGLCAGPGYRRAGSDSPRYQRLSAGGALMLVGAPETRCTYLVTGFGSQRDLKIAGMGNQCDLGVGGSVKSGVFADGILGADGILVWCDLVIRGIWVLADLIIGGFGYWRIWILTALDTDSFGYWKIWILANLGTDRCYWWSDY</sequence>
<protein>
    <submittedName>
        <fullName evidence="1">Uncharacterized protein</fullName>
    </submittedName>
</protein>